<feature type="transmembrane region" description="Helical" evidence="1">
    <location>
        <begin position="33"/>
        <end position="52"/>
    </location>
</feature>
<dbReference type="Pfam" id="PF26260">
    <property type="entry name" value="DUF8064"/>
    <property type="match status" value="1"/>
</dbReference>
<evidence type="ECO:0000313" key="2">
    <source>
        <dbReference type="EMBL" id="SFP59359.1"/>
    </source>
</evidence>
<protein>
    <submittedName>
        <fullName evidence="2">Uncharacterized protein</fullName>
    </submittedName>
</protein>
<keyword evidence="1" id="KW-0812">Transmembrane</keyword>
<dbReference type="AlphaFoldDB" id="A0A1I5RLD8"/>
<keyword evidence="1" id="KW-1133">Transmembrane helix</keyword>
<keyword evidence="3" id="KW-1185">Reference proteome</keyword>
<feature type="transmembrane region" description="Helical" evidence="1">
    <location>
        <begin position="59"/>
        <end position="78"/>
    </location>
</feature>
<evidence type="ECO:0000313" key="3">
    <source>
        <dbReference type="Proteomes" id="UP000183769"/>
    </source>
</evidence>
<dbReference type="Proteomes" id="UP000183769">
    <property type="component" value="Unassembled WGS sequence"/>
</dbReference>
<dbReference type="OrthoDB" id="313436at2157"/>
<dbReference type="RefSeq" id="WP_074877540.1">
    <property type="nucleotide sequence ID" value="NZ_FOXI01000005.1"/>
</dbReference>
<proteinExistence type="predicted"/>
<sequence length="107" mass="11033">MDERRVQRLLHASVSTLLAVVGVAFAVRPGGPAQWAYGLVALGVLFFGVSAVPSVREHGAYNALAAAFATAVCLVAYLGSGTAFVGALALASGVGTLIELGRWYRRG</sequence>
<feature type="transmembrane region" description="Helical" evidence="1">
    <location>
        <begin position="84"/>
        <end position="104"/>
    </location>
</feature>
<accession>A0A1I5RLD8</accession>
<dbReference type="InterPro" id="IPR058377">
    <property type="entry name" value="DUF8064"/>
</dbReference>
<feature type="transmembrane region" description="Helical" evidence="1">
    <location>
        <begin position="9"/>
        <end position="27"/>
    </location>
</feature>
<keyword evidence="1" id="KW-0472">Membrane</keyword>
<organism evidence="2 3">
    <name type="scientific">Halolamina pelagica</name>
    <dbReference type="NCBI Taxonomy" id="699431"/>
    <lineage>
        <taxon>Archaea</taxon>
        <taxon>Methanobacteriati</taxon>
        <taxon>Methanobacteriota</taxon>
        <taxon>Stenosarchaea group</taxon>
        <taxon>Halobacteria</taxon>
        <taxon>Halobacteriales</taxon>
        <taxon>Haloferacaceae</taxon>
    </lineage>
</organism>
<name>A0A1I5RLD8_9EURY</name>
<reference evidence="3" key="1">
    <citation type="submission" date="2016-10" db="EMBL/GenBank/DDBJ databases">
        <authorList>
            <person name="Varghese N."/>
            <person name="Submissions S."/>
        </authorList>
    </citation>
    <scope>NUCLEOTIDE SEQUENCE [LARGE SCALE GENOMIC DNA]</scope>
    <source>
        <strain evidence="3">CGMCC 1.10329</strain>
    </source>
</reference>
<evidence type="ECO:0000256" key="1">
    <source>
        <dbReference type="SAM" id="Phobius"/>
    </source>
</evidence>
<gene>
    <name evidence="2" type="ORF">SAMN05216277_10537</name>
</gene>
<dbReference type="EMBL" id="FOXI01000005">
    <property type="protein sequence ID" value="SFP59359.1"/>
    <property type="molecule type" value="Genomic_DNA"/>
</dbReference>